<sequence>MIERIVADGVRFRHPDDFEVHPSVLLAAALPDEDFPTFIFATALALSDMLQADDPPDTLFWNWNAFQAQYVLADPPLRAALMNGFRVAELAGRVELDPALKHVDCLRVSRDAVLSVLDGSGERALMAAILSEVDAREAGRLWSAVDTVSGPAVTAFRYLCEREEGLAPPDATSAALIPWS</sequence>
<proteinExistence type="predicted"/>
<dbReference type="AlphaFoldDB" id="A0A238IZ48"/>
<accession>A0A238IZ48</accession>
<organism evidence="1 2">
    <name type="scientific">Boseongicola aestuarii</name>
    <dbReference type="NCBI Taxonomy" id="1470561"/>
    <lineage>
        <taxon>Bacteria</taxon>
        <taxon>Pseudomonadati</taxon>
        <taxon>Pseudomonadota</taxon>
        <taxon>Alphaproteobacteria</taxon>
        <taxon>Rhodobacterales</taxon>
        <taxon>Paracoccaceae</taxon>
        <taxon>Boseongicola</taxon>
    </lineage>
</organism>
<dbReference type="Proteomes" id="UP000201838">
    <property type="component" value="Unassembled WGS sequence"/>
</dbReference>
<keyword evidence="2" id="KW-1185">Reference proteome</keyword>
<evidence type="ECO:0000313" key="2">
    <source>
        <dbReference type="Proteomes" id="UP000201838"/>
    </source>
</evidence>
<evidence type="ECO:0000313" key="1">
    <source>
        <dbReference type="EMBL" id="SMX23030.1"/>
    </source>
</evidence>
<dbReference type="EMBL" id="FXXQ01000002">
    <property type="protein sequence ID" value="SMX23030.1"/>
    <property type="molecule type" value="Genomic_DNA"/>
</dbReference>
<reference evidence="1 2" key="1">
    <citation type="submission" date="2017-05" db="EMBL/GenBank/DDBJ databases">
        <authorList>
            <person name="Song R."/>
            <person name="Chenine A.L."/>
            <person name="Ruprecht R.M."/>
        </authorList>
    </citation>
    <scope>NUCLEOTIDE SEQUENCE [LARGE SCALE GENOMIC DNA]</scope>
    <source>
        <strain evidence="1 2">CECT 8489</strain>
    </source>
</reference>
<gene>
    <name evidence="1" type="ORF">BOA8489_01130</name>
</gene>
<protein>
    <submittedName>
        <fullName evidence="1">Uncharacterized protein</fullName>
    </submittedName>
</protein>
<name>A0A238IZ48_9RHOB</name>